<sequence>MLSPCPLPCSASKSLSGSAALATAIATDPSNFATVSRNASLKEAFVAKRRATNAGITFASVVIGPAMRRLFTARRSA</sequence>
<proteinExistence type="predicted"/>
<dbReference type="EMBL" id="CAFBOV010000063">
    <property type="protein sequence ID" value="CAB4994158.1"/>
    <property type="molecule type" value="Genomic_DNA"/>
</dbReference>
<accession>A0A6J7NNL9</accession>
<dbReference type="AlphaFoldDB" id="A0A6J7NNL9"/>
<evidence type="ECO:0000313" key="1">
    <source>
        <dbReference type="EMBL" id="CAB4994158.1"/>
    </source>
</evidence>
<name>A0A6J7NNL9_9ZZZZ</name>
<gene>
    <name evidence="1" type="ORF">UFOPK4020_00431</name>
</gene>
<protein>
    <submittedName>
        <fullName evidence="1">Unannotated protein</fullName>
    </submittedName>
</protein>
<reference evidence="1" key="1">
    <citation type="submission" date="2020-05" db="EMBL/GenBank/DDBJ databases">
        <authorList>
            <person name="Chiriac C."/>
            <person name="Salcher M."/>
            <person name="Ghai R."/>
            <person name="Kavagutti S V."/>
        </authorList>
    </citation>
    <scope>NUCLEOTIDE SEQUENCE</scope>
</reference>
<organism evidence="1">
    <name type="scientific">freshwater metagenome</name>
    <dbReference type="NCBI Taxonomy" id="449393"/>
    <lineage>
        <taxon>unclassified sequences</taxon>
        <taxon>metagenomes</taxon>
        <taxon>ecological metagenomes</taxon>
    </lineage>
</organism>